<organism evidence="1 2">
    <name type="scientific">Oryza rufipogon</name>
    <name type="common">Brownbeard rice</name>
    <name type="synonym">Asian wild rice</name>
    <dbReference type="NCBI Taxonomy" id="4529"/>
    <lineage>
        <taxon>Eukaryota</taxon>
        <taxon>Viridiplantae</taxon>
        <taxon>Streptophyta</taxon>
        <taxon>Embryophyta</taxon>
        <taxon>Tracheophyta</taxon>
        <taxon>Spermatophyta</taxon>
        <taxon>Magnoliopsida</taxon>
        <taxon>Liliopsida</taxon>
        <taxon>Poales</taxon>
        <taxon>Poaceae</taxon>
        <taxon>BOP clade</taxon>
        <taxon>Oryzoideae</taxon>
        <taxon>Oryzeae</taxon>
        <taxon>Oryzinae</taxon>
        <taxon>Oryza</taxon>
    </lineage>
</organism>
<dbReference type="HOGENOM" id="CLU_2268202_0_0_1"/>
<dbReference type="EnsemblPlants" id="ORUFI05G02780.1">
    <property type="protein sequence ID" value="ORUFI05G02780.1"/>
    <property type="gene ID" value="ORUFI05G02780"/>
</dbReference>
<accession>A0A0E0PH92</accession>
<keyword evidence="2" id="KW-1185">Reference proteome</keyword>
<dbReference type="Proteomes" id="UP000008022">
    <property type="component" value="Unassembled WGS sequence"/>
</dbReference>
<name>A0A0E0PH92_ORYRU</name>
<reference evidence="1" key="2">
    <citation type="submission" date="2015-06" db="UniProtKB">
        <authorList>
            <consortium name="EnsemblPlants"/>
        </authorList>
    </citation>
    <scope>IDENTIFICATION</scope>
</reference>
<dbReference type="Gramene" id="ORUFI05G02780.1">
    <property type="protein sequence ID" value="ORUFI05G02780.1"/>
    <property type="gene ID" value="ORUFI05G02780"/>
</dbReference>
<evidence type="ECO:0000313" key="2">
    <source>
        <dbReference type="Proteomes" id="UP000008022"/>
    </source>
</evidence>
<reference evidence="2" key="1">
    <citation type="submission" date="2013-06" db="EMBL/GenBank/DDBJ databases">
        <authorList>
            <person name="Zhao Q."/>
        </authorList>
    </citation>
    <scope>NUCLEOTIDE SEQUENCE</scope>
    <source>
        <strain evidence="2">cv. W1943</strain>
    </source>
</reference>
<dbReference type="AlphaFoldDB" id="A0A0E0PH92"/>
<sequence>MPQHARLAAFLPPTGRGTNINQDVDSIDDCAVSLRRWLKFPRAPALDGLTSLDPEVLSVLTVGAAPLRSASLLVHHECFMQGQRKQQTTAGVLGLGGHLKVDK</sequence>
<proteinExistence type="predicted"/>
<protein>
    <submittedName>
        <fullName evidence="1">Uncharacterized protein</fullName>
    </submittedName>
</protein>
<evidence type="ECO:0000313" key="1">
    <source>
        <dbReference type="EnsemblPlants" id="ORUFI05G02780.1"/>
    </source>
</evidence>